<dbReference type="PANTHER" id="PTHR43646:SF2">
    <property type="entry name" value="GLYCOSYLTRANSFERASE 2-LIKE DOMAIN-CONTAINING PROTEIN"/>
    <property type="match status" value="1"/>
</dbReference>
<dbReference type="OrthoDB" id="9811214at2"/>
<sequence length="219" mass="24402">MTLTVIIPALNSGASLPATLAALGRLDQVLIADGGSTDDTADVGRARNARVVQALRGRGNQLRAAAAETEWLLFLHGDTLLENGWRDETDAFMAAPHNAERAAVFGFALDDASTEARRLERWVAWRVRTLGLAYGDQGLLIRRAFYEALGGFRPIPLMEDVDLIRRIGRRRLVVLQTRALTSAARWRRDGWLRRSGRNLGCLTLYFLGVRPRLIHRLYG</sequence>
<dbReference type="InterPro" id="IPR001173">
    <property type="entry name" value="Glyco_trans_2-like"/>
</dbReference>
<evidence type="ECO:0000313" key="7">
    <source>
        <dbReference type="EMBL" id="SUU83292.1"/>
    </source>
</evidence>
<dbReference type="PANTHER" id="PTHR43646">
    <property type="entry name" value="GLYCOSYLTRANSFERASE"/>
    <property type="match status" value="1"/>
</dbReference>
<dbReference type="GO" id="GO:0005886">
    <property type="term" value="C:plasma membrane"/>
    <property type="evidence" value="ECO:0007669"/>
    <property type="project" value="UniProtKB-SubCell"/>
</dbReference>
<accession>A0A380W2X0</accession>
<dbReference type="SUPFAM" id="SSF53448">
    <property type="entry name" value="Nucleotide-diphospho-sugar transferases"/>
    <property type="match status" value="1"/>
</dbReference>
<keyword evidence="2" id="KW-1003">Cell membrane</keyword>
<organism evidence="7 8">
    <name type="scientific">Afipia felis</name>
    <name type="common">Cat scratch disease bacillus</name>
    <dbReference type="NCBI Taxonomy" id="1035"/>
    <lineage>
        <taxon>Bacteria</taxon>
        <taxon>Pseudomonadati</taxon>
        <taxon>Pseudomonadota</taxon>
        <taxon>Alphaproteobacteria</taxon>
        <taxon>Hyphomicrobiales</taxon>
        <taxon>Nitrobacteraceae</taxon>
        <taxon>Afipia</taxon>
    </lineage>
</organism>
<keyword evidence="5" id="KW-0472">Membrane</keyword>
<dbReference type="RefSeq" id="WP_002718072.1">
    <property type="nucleotide sequence ID" value="NZ_UFSI01000001.1"/>
</dbReference>
<reference evidence="7 8" key="1">
    <citation type="submission" date="2018-06" db="EMBL/GenBank/DDBJ databases">
        <authorList>
            <consortium name="Pathogen Informatics"/>
            <person name="Doyle S."/>
        </authorList>
    </citation>
    <scope>NUCLEOTIDE SEQUENCE [LARGE SCALE GENOMIC DNA]</scope>
    <source>
        <strain evidence="7 8">NCTC12722</strain>
    </source>
</reference>
<evidence type="ECO:0000259" key="6">
    <source>
        <dbReference type="Pfam" id="PF00535"/>
    </source>
</evidence>
<evidence type="ECO:0000256" key="4">
    <source>
        <dbReference type="ARBA" id="ARBA00022679"/>
    </source>
</evidence>
<name>A0A380W2X0_AFIFE</name>
<keyword evidence="4 7" id="KW-0808">Transferase</keyword>
<dbReference type="Proteomes" id="UP000254343">
    <property type="component" value="Unassembled WGS sequence"/>
</dbReference>
<evidence type="ECO:0000256" key="3">
    <source>
        <dbReference type="ARBA" id="ARBA00022676"/>
    </source>
</evidence>
<dbReference type="Pfam" id="PF00535">
    <property type="entry name" value="Glycos_transf_2"/>
    <property type="match status" value="1"/>
</dbReference>
<dbReference type="NCBIfam" id="TIGR04283">
    <property type="entry name" value="glyco_like_mftF"/>
    <property type="match status" value="1"/>
</dbReference>
<evidence type="ECO:0000256" key="5">
    <source>
        <dbReference type="ARBA" id="ARBA00023136"/>
    </source>
</evidence>
<dbReference type="InterPro" id="IPR026461">
    <property type="entry name" value="Trfase_2_rSAM/seldom_assoc"/>
</dbReference>
<dbReference type="InterPro" id="IPR029044">
    <property type="entry name" value="Nucleotide-diphossugar_trans"/>
</dbReference>
<feature type="domain" description="Glycosyltransferase 2-like" evidence="6">
    <location>
        <begin position="4"/>
        <end position="85"/>
    </location>
</feature>
<proteinExistence type="predicted"/>
<evidence type="ECO:0000256" key="2">
    <source>
        <dbReference type="ARBA" id="ARBA00022475"/>
    </source>
</evidence>
<dbReference type="AlphaFoldDB" id="A0A380W2X0"/>
<evidence type="ECO:0000313" key="8">
    <source>
        <dbReference type="Proteomes" id="UP000254343"/>
    </source>
</evidence>
<dbReference type="EMBL" id="UIGB01000001">
    <property type="protein sequence ID" value="SUU83292.1"/>
    <property type="molecule type" value="Genomic_DNA"/>
</dbReference>
<comment type="subcellular location">
    <subcellularLocation>
        <location evidence="1">Cell membrane</location>
    </subcellularLocation>
</comment>
<evidence type="ECO:0000256" key="1">
    <source>
        <dbReference type="ARBA" id="ARBA00004236"/>
    </source>
</evidence>
<protein>
    <submittedName>
        <fullName evidence="7">Transferase 2, rSAM/selenodomain-associated</fullName>
    </submittedName>
</protein>
<keyword evidence="3" id="KW-0328">Glycosyltransferase</keyword>
<dbReference type="GO" id="GO:0016757">
    <property type="term" value="F:glycosyltransferase activity"/>
    <property type="evidence" value="ECO:0007669"/>
    <property type="project" value="UniProtKB-KW"/>
</dbReference>
<dbReference type="Gene3D" id="3.90.550.10">
    <property type="entry name" value="Spore Coat Polysaccharide Biosynthesis Protein SpsA, Chain A"/>
    <property type="match status" value="1"/>
</dbReference>
<gene>
    <name evidence="7" type="ORF">NCTC12722_00455</name>
</gene>